<sequence>MTRRHRLLACLVLVAGNVFAATDPSFLLTASSKNWANYFPGQLGNGYVSTLTAPRGTEGNLAYMTAFMDYAQGDVSRPAAVPGWTGIDYSTGSSRAGEFWLNQVDIDGHRFQNYTQTLDMYNGVLTTRYNYVDGTKVTGIEVKTFVSQASHHLAVTQFSITPDFDGDVKLSFQTDLWAPHQPRFALGKMDGPQMQEAVFANNLKLQPIAPATPDRAPLWYHGDTHVLSADGDTSALTLWLQGKAEQGARMAQAVALGVPKDAHISHAERYRSDYRLALDLRVAVQKGRTYTFTKYVAMSRDGWGGADAMQNLAQATAARNKGFGALLAEHEAAWHTLWQSDIEIDGDPKAQQMVHSDLYYLLSNAAPDTSWPIGACGMTPGYTGHIFWDSDTWVFPALLLLHPDRAKSLVMYRSRTLDQAEQRARARGLRGAMYPWEADPDNGSSQTPHFAWVLDEREIHVNADIAIAQWQYYEATQDRQWLVRHGWPVIRAVADFWASRATYHPAKQRYDIDHVTSVDEDYSDVPNDTFTNAGAQKALRIAAKAAAIVGEKPDPHWAQVADGLHIPFSKEGDHYLDFDETVAHDLNTWGGSSLPGLSLPALDVPMSKEVRARTYDYAITPIKQSHREPNSMGYLPLSISAAMAGYTRDAERWFQSYVDADVVKPPFNVRTETASNNTGYFMTASGGFLQNLLYGFTGLRIQEQGLEQAYPPMLPVHWTAMTLKHITFRGKQMDITLKRNANGEVILTRQDL</sequence>
<feature type="chain" id="PRO_5016621695" evidence="1">
    <location>
        <begin position="21"/>
        <end position="752"/>
    </location>
</feature>
<reference evidence="4 5" key="1">
    <citation type="submission" date="2018-07" db="EMBL/GenBank/DDBJ databases">
        <title>Dyella monticola sp. nov. and Dyella psychrodurans sp. nov. isolated from monsoon evergreen broad-leaved forest soil of Dinghu Mountain, China.</title>
        <authorList>
            <person name="Gao Z."/>
            <person name="Qiu L."/>
        </authorList>
    </citation>
    <scope>NUCLEOTIDE SEQUENCE [LARGE SCALE GENOMIC DNA]</scope>
    <source>
        <strain evidence="4 5">4G-K06</strain>
    </source>
</reference>
<evidence type="ECO:0000313" key="5">
    <source>
        <dbReference type="Proteomes" id="UP000254258"/>
    </source>
</evidence>
<feature type="domain" description="Glycoside hydrolase family 65 central catalytic" evidence="2">
    <location>
        <begin position="358"/>
        <end position="579"/>
    </location>
</feature>
<dbReference type="EMBL" id="QRBE01000001">
    <property type="protein sequence ID" value="RDS84459.1"/>
    <property type="molecule type" value="Genomic_DNA"/>
</dbReference>
<organism evidence="4 5">
    <name type="scientific">Dyella monticola</name>
    <dbReference type="NCBI Taxonomy" id="1927958"/>
    <lineage>
        <taxon>Bacteria</taxon>
        <taxon>Pseudomonadati</taxon>
        <taxon>Pseudomonadota</taxon>
        <taxon>Gammaproteobacteria</taxon>
        <taxon>Lysobacterales</taxon>
        <taxon>Rhodanobacteraceae</taxon>
        <taxon>Dyella</taxon>
    </lineage>
</organism>
<dbReference type="RefSeq" id="WP_115493496.1">
    <property type="nucleotide sequence ID" value="NZ_QRBE01000001.1"/>
</dbReference>
<dbReference type="AlphaFoldDB" id="A0A370X7Q0"/>
<keyword evidence="5" id="KW-1185">Reference proteome</keyword>
<protein>
    <submittedName>
        <fullName evidence="4">Glycoside hydrolase family 65 protein</fullName>
    </submittedName>
</protein>
<dbReference type="InterPro" id="IPR012341">
    <property type="entry name" value="6hp_glycosidase-like_sf"/>
</dbReference>
<dbReference type="GO" id="GO:0030246">
    <property type="term" value="F:carbohydrate binding"/>
    <property type="evidence" value="ECO:0007669"/>
    <property type="project" value="InterPro"/>
</dbReference>
<name>A0A370X7Q0_9GAMM</name>
<dbReference type="Gene3D" id="2.60.420.10">
    <property type="entry name" value="Maltose phosphorylase, domain 3"/>
    <property type="match status" value="1"/>
</dbReference>
<dbReference type="SUPFAM" id="SSF74650">
    <property type="entry name" value="Galactose mutarotase-like"/>
    <property type="match status" value="1"/>
</dbReference>
<dbReference type="Pfam" id="PF03636">
    <property type="entry name" value="Glyco_hydro_65N"/>
    <property type="match status" value="1"/>
</dbReference>
<evidence type="ECO:0000259" key="2">
    <source>
        <dbReference type="Pfam" id="PF03632"/>
    </source>
</evidence>
<dbReference type="Proteomes" id="UP000254258">
    <property type="component" value="Unassembled WGS sequence"/>
</dbReference>
<dbReference type="Gene3D" id="2.70.98.40">
    <property type="entry name" value="Glycoside hydrolase, family 65, N-terminal domain"/>
    <property type="match status" value="1"/>
</dbReference>
<dbReference type="InterPro" id="IPR037018">
    <property type="entry name" value="GH65_N"/>
</dbReference>
<dbReference type="SUPFAM" id="SSF48208">
    <property type="entry name" value="Six-hairpin glycosidases"/>
    <property type="match status" value="1"/>
</dbReference>
<dbReference type="InterPro" id="IPR008928">
    <property type="entry name" value="6-hairpin_glycosidase_sf"/>
</dbReference>
<keyword evidence="1" id="KW-0732">Signal</keyword>
<dbReference type="Pfam" id="PF03632">
    <property type="entry name" value="Glyco_hydro_65m"/>
    <property type="match status" value="1"/>
</dbReference>
<dbReference type="InterPro" id="IPR005196">
    <property type="entry name" value="Glyco_hydro_65_N"/>
</dbReference>
<gene>
    <name evidence="4" type="ORF">DWU98_00305</name>
</gene>
<dbReference type="GO" id="GO:0005975">
    <property type="term" value="P:carbohydrate metabolic process"/>
    <property type="evidence" value="ECO:0007669"/>
    <property type="project" value="InterPro"/>
</dbReference>
<proteinExistence type="predicted"/>
<dbReference type="PANTHER" id="PTHR11051">
    <property type="entry name" value="GLYCOSYL HYDROLASE-RELATED"/>
    <property type="match status" value="1"/>
</dbReference>
<accession>A0A370X7Q0</accession>
<evidence type="ECO:0000313" key="4">
    <source>
        <dbReference type="EMBL" id="RDS84459.1"/>
    </source>
</evidence>
<evidence type="ECO:0000256" key="1">
    <source>
        <dbReference type="SAM" id="SignalP"/>
    </source>
</evidence>
<dbReference type="PANTHER" id="PTHR11051:SF8">
    <property type="entry name" value="PROTEIN-GLUCOSYLGALACTOSYLHYDROXYLYSINE GLUCOSIDASE"/>
    <property type="match status" value="1"/>
</dbReference>
<keyword evidence="4" id="KW-0378">Hydrolase</keyword>
<dbReference type="InterPro" id="IPR005195">
    <property type="entry name" value="Glyco_hydro_65_M"/>
</dbReference>
<dbReference type="GO" id="GO:0004553">
    <property type="term" value="F:hydrolase activity, hydrolyzing O-glycosyl compounds"/>
    <property type="evidence" value="ECO:0007669"/>
    <property type="project" value="TreeGrafter"/>
</dbReference>
<dbReference type="OrthoDB" id="9816160at2"/>
<dbReference type="Gene3D" id="1.50.10.10">
    <property type="match status" value="1"/>
</dbReference>
<evidence type="ECO:0000259" key="3">
    <source>
        <dbReference type="Pfam" id="PF03636"/>
    </source>
</evidence>
<feature type="domain" description="Glycoside hydrolase family 65 N-terminal" evidence="3">
    <location>
        <begin position="43"/>
        <end position="298"/>
    </location>
</feature>
<dbReference type="InterPro" id="IPR011013">
    <property type="entry name" value="Gal_mutarotase_sf_dom"/>
</dbReference>
<feature type="signal peptide" evidence="1">
    <location>
        <begin position="1"/>
        <end position="20"/>
    </location>
</feature>
<dbReference type="GO" id="GO:0016757">
    <property type="term" value="F:glycosyltransferase activity"/>
    <property type="evidence" value="ECO:0007669"/>
    <property type="project" value="UniProtKB-ARBA"/>
</dbReference>
<comment type="caution">
    <text evidence="4">The sequence shown here is derived from an EMBL/GenBank/DDBJ whole genome shotgun (WGS) entry which is preliminary data.</text>
</comment>